<keyword evidence="5" id="KW-0804">Transcription</keyword>
<organism evidence="9 10">
    <name type="scientific">Priapulus caudatus</name>
    <name type="common">Priapulid worm</name>
    <dbReference type="NCBI Taxonomy" id="37621"/>
    <lineage>
        <taxon>Eukaryota</taxon>
        <taxon>Metazoa</taxon>
        <taxon>Ecdysozoa</taxon>
        <taxon>Scalidophora</taxon>
        <taxon>Priapulida</taxon>
        <taxon>Priapulimorpha</taxon>
        <taxon>Priapulimorphida</taxon>
        <taxon>Priapulidae</taxon>
        <taxon>Priapulus</taxon>
    </lineage>
</organism>
<proteinExistence type="inferred from homology"/>
<dbReference type="SMART" id="SM00338">
    <property type="entry name" value="BRLZ"/>
    <property type="match status" value="1"/>
</dbReference>
<evidence type="ECO:0000256" key="6">
    <source>
        <dbReference type="ARBA" id="ARBA00023242"/>
    </source>
</evidence>
<dbReference type="Proteomes" id="UP000695022">
    <property type="component" value="Unplaced"/>
</dbReference>
<keyword evidence="3" id="KW-0805">Transcription regulation</keyword>
<dbReference type="InterPro" id="IPR031106">
    <property type="entry name" value="C/EBP"/>
</dbReference>
<reference evidence="10" key="1">
    <citation type="submission" date="2025-08" db="UniProtKB">
        <authorList>
            <consortium name="RefSeq"/>
        </authorList>
    </citation>
    <scope>IDENTIFICATION</scope>
</reference>
<feature type="compositionally biased region" description="Basic residues" evidence="7">
    <location>
        <begin position="1"/>
        <end position="13"/>
    </location>
</feature>
<keyword evidence="6" id="KW-0539">Nucleus</keyword>
<evidence type="ECO:0000256" key="5">
    <source>
        <dbReference type="ARBA" id="ARBA00023163"/>
    </source>
</evidence>
<dbReference type="Pfam" id="PF07716">
    <property type="entry name" value="bZIP_2"/>
    <property type="match status" value="1"/>
</dbReference>
<gene>
    <name evidence="10" type="primary">LOC106807818</name>
</gene>
<evidence type="ECO:0000256" key="7">
    <source>
        <dbReference type="SAM" id="MobiDB-lite"/>
    </source>
</evidence>
<dbReference type="Gene3D" id="1.20.5.170">
    <property type="match status" value="1"/>
</dbReference>
<dbReference type="InterPro" id="IPR004827">
    <property type="entry name" value="bZIP"/>
</dbReference>
<dbReference type="RefSeq" id="XP_014665769.1">
    <property type="nucleotide sequence ID" value="XM_014810283.1"/>
</dbReference>
<evidence type="ECO:0000313" key="9">
    <source>
        <dbReference type="Proteomes" id="UP000695022"/>
    </source>
</evidence>
<feature type="compositionally biased region" description="Basic and acidic residues" evidence="7">
    <location>
        <begin position="17"/>
        <end position="35"/>
    </location>
</feature>
<dbReference type="PANTHER" id="PTHR23334:SF69">
    <property type="entry name" value="CCAAT_ENHANCER-BINDING PROTEIN GAMMA"/>
    <property type="match status" value="1"/>
</dbReference>
<keyword evidence="9" id="KW-1185">Reference proteome</keyword>
<evidence type="ECO:0000256" key="3">
    <source>
        <dbReference type="ARBA" id="ARBA00023015"/>
    </source>
</evidence>
<accession>A0ABM1E0P8</accession>
<feature type="region of interest" description="Disordered" evidence="7">
    <location>
        <begin position="1"/>
        <end position="51"/>
    </location>
</feature>
<evidence type="ECO:0000256" key="1">
    <source>
        <dbReference type="ARBA" id="ARBA00004123"/>
    </source>
</evidence>
<dbReference type="PANTHER" id="PTHR23334">
    <property type="entry name" value="CCAAT/ENHANCER BINDING PROTEIN"/>
    <property type="match status" value="1"/>
</dbReference>
<keyword evidence="4" id="KW-0238">DNA-binding</keyword>
<evidence type="ECO:0000259" key="8">
    <source>
        <dbReference type="PROSITE" id="PS50217"/>
    </source>
</evidence>
<evidence type="ECO:0000313" key="10">
    <source>
        <dbReference type="RefSeq" id="XP_014665769.1"/>
    </source>
</evidence>
<protein>
    <submittedName>
        <fullName evidence="10">CCAAT/enhancer-binding protein gamma-like</fullName>
    </submittedName>
</protein>
<dbReference type="PROSITE" id="PS50217">
    <property type="entry name" value="BZIP"/>
    <property type="match status" value="1"/>
</dbReference>
<comment type="subcellular location">
    <subcellularLocation>
        <location evidence="1">Nucleus</location>
    </subcellularLocation>
</comment>
<name>A0ABM1E0P8_PRICU</name>
<evidence type="ECO:0000256" key="4">
    <source>
        <dbReference type="ARBA" id="ARBA00023125"/>
    </source>
</evidence>
<dbReference type="SUPFAM" id="SSF57959">
    <property type="entry name" value="Leucine zipper domain"/>
    <property type="match status" value="1"/>
</dbReference>
<dbReference type="InterPro" id="IPR046347">
    <property type="entry name" value="bZIP_sf"/>
</dbReference>
<comment type="similarity">
    <text evidence="2">Belongs to the bZIP family. C/EBP subfamily.</text>
</comment>
<feature type="domain" description="BZIP" evidence="8">
    <location>
        <begin position="20"/>
        <end position="80"/>
    </location>
</feature>
<sequence>MTAHKSKAHKRSWKAAGHVDRTYRVKRDRNNDAVKRSRAKAQQKQQATLERVQQLREENRSLEDRVRLLAKELSVLKEILVRGVTGNMSEVVVHLDDGDVVDDDDDDKAHAGFCNDHMYMTLPGKEL</sequence>
<dbReference type="GeneID" id="106807818"/>
<evidence type="ECO:0000256" key="2">
    <source>
        <dbReference type="ARBA" id="ARBA00006951"/>
    </source>
</evidence>